<evidence type="ECO:0000313" key="2">
    <source>
        <dbReference type="EMBL" id="VEB55035.1"/>
    </source>
</evidence>
<name>A0A3S4K7F9_SALET</name>
<gene>
    <name evidence="2" type="primary">sipB_2</name>
    <name evidence="2" type="ORF">NCTC6754_03603</name>
</gene>
<proteinExistence type="predicted"/>
<feature type="domain" description="IpaB/BipB/SctE N-terminal" evidence="1">
    <location>
        <begin position="1"/>
        <end position="36"/>
    </location>
</feature>
<sequence length="44" mass="5105">MIESQKEMGIQVSKEFQTALGEAQEATDLYESQYQKDGYRQECL</sequence>
<dbReference type="Pfam" id="PF16535">
    <property type="entry name" value="T3SSipB"/>
    <property type="match status" value="1"/>
</dbReference>
<dbReference type="InterPro" id="IPR032391">
    <property type="entry name" value="IpaB/BipB/SctE_N"/>
</dbReference>
<reference evidence="2 3" key="1">
    <citation type="submission" date="2018-12" db="EMBL/GenBank/DDBJ databases">
        <authorList>
            <consortium name="Pathogen Informatics"/>
        </authorList>
    </citation>
    <scope>NUCLEOTIDE SEQUENCE [LARGE SCALE GENOMIC DNA]</scope>
    <source>
        <strain evidence="2 3">NCTC6754</strain>
    </source>
</reference>
<dbReference type="AlphaFoldDB" id="A0A3S4K7F9"/>
<evidence type="ECO:0000313" key="3">
    <source>
        <dbReference type="Proteomes" id="UP000269208"/>
    </source>
</evidence>
<dbReference type="EMBL" id="LR134190">
    <property type="protein sequence ID" value="VEB55035.1"/>
    <property type="molecule type" value="Genomic_DNA"/>
</dbReference>
<evidence type="ECO:0000259" key="1">
    <source>
        <dbReference type="Pfam" id="PF16535"/>
    </source>
</evidence>
<dbReference type="Gene3D" id="1.20.120.330">
    <property type="entry name" value="Nucleotidyltransferases domain 2"/>
    <property type="match status" value="1"/>
</dbReference>
<accession>A0A3S4K7F9</accession>
<protein>
    <submittedName>
        <fullName evidence="2">Pathogenicity island 1 effector protein</fullName>
    </submittedName>
</protein>
<organism evidence="2 3">
    <name type="scientific">Salmonella enterica I</name>
    <dbReference type="NCBI Taxonomy" id="59201"/>
    <lineage>
        <taxon>Bacteria</taxon>
        <taxon>Pseudomonadati</taxon>
        <taxon>Pseudomonadota</taxon>
        <taxon>Gammaproteobacteria</taxon>
        <taxon>Enterobacterales</taxon>
        <taxon>Enterobacteriaceae</taxon>
        <taxon>Salmonella</taxon>
    </lineage>
</organism>
<dbReference type="Proteomes" id="UP000269208">
    <property type="component" value="Chromosome"/>
</dbReference>